<proteinExistence type="predicted"/>
<keyword evidence="3" id="KW-1185">Reference proteome</keyword>
<feature type="transmembrane region" description="Helical" evidence="1">
    <location>
        <begin position="53"/>
        <end position="74"/>
    </location>
</feature>
<dbReference type="EMBL" id="JAELUP010000001">
    <property type="protein sequence ID" value="MBJ6359806.1"/>
    <property type="molecule type" value="Genomic_DNA"/>
</dbReference>
<feature type="transmembrane region" description="Helical" evidence="1">
    <location>
        <begin position="6"/>
        <end position="22"/>
    </location>
</feature>
<dbReference type="Proteomes" id="UP000640274">
    <property type="component" value="Unassembled WGS sequence"/>
</dbReference>
<organism evidence="2 3">
    <name type="scientific">Paenibacillus roseus</name>
    <dbReference type="NCBI Taxonomy" id="2798579"/>
    <lineage>
        <taxon>Bacteria</taxon>
        <taxon>Bacillati</taxon>
        <taxon>Bacillota</taxon>
        <taxon>Bacilli</taxon>
        <taxon>Bacillales</taxon>
        <taxon>Paenibacillaceae</taxon>
        <taxon>Paenibacillus</taxon>
    </lineage>
</organism>
<sequence>MRYPVTIIAVLFSLALCLYSYSGYDPHNMFFFMLSIPAWFAEIWYDIHEVGAITLYVLTVISWAIIGFIADTLIAKGRASRTNP</sequence>
<dbReference type="AlphaFoldDB" id="A0A934IUY7"/>
<evidence type="ECO:0000256" key="1">
    <source>
        <dbReference type="SAM" id="Phobius"/>
    </source>
</evidence>
<evidence type="ECO:0000313" key="2">
    <source>
        <dbReference type="EMBL" id="MBJ6359806.1"/>
    </source>
</evidence>
<keyword evidence="1" id="KW-0472">Membrane</keyword>
<comment type="caution">
    <text evidence="2">The sequence shown here is derived from an EMBL/GenBank/DDBJ whole genome shotgun (WGS) entry which is preliminary data.</text>
</comment>
<dbReference type="RefSeq" id="WP_199017334.1">
    <property type="nucleotide sequence ID" value="NZ_JAELUP010000001.1"/>
</dbReference>
<accession>A0A934IUY7</accession>
<reference evidence="2" key="1">
    <citation type="submission" date="2020-12" db="EMBL/GenBank/DDBJ databases">
        <authorList>
            <person name="Huq M.A."/>
        </authorList>
    </citation>
    <scope>NUCLEOTIDE SEQUENCE</scope>
    <source>
        <strain evidence="2">MAHUQ-46</strain>
    </source>
</reference>
<gene>
    <name evidence="2" type="ORF">JFN88_00485</name>
</gene>
<evidence type="ECO:0000313" key="3">
    <source>
        <dbReference type="Proteomes" id="UP000640274"/>
    </source>
</evidence>
<protein>
    <submittedName>
        <fullName evidence="2">Uncharacterized protein</fullName>
    </submittedName>
</protein>
<name>A0A934IUY7_9BACL</name>
<keyword evidence="1" id="KW-1133">Transmembrane helix</keyword>
<keyword evidence="1" id="KW-0812">Transmembrane</keyword>